<keyword evidence="3 8" id="KW-0812">Transmembrane</keyword>
<dbReference type="GO" id="GO:0043952">
    <property type="term" value="P:protein transport by the Sec complex"/>
    <property type="evidence" value="ECO:0007669"/>
    <property type="project" value="UniProtKB-UniRule"/>
</dbReference>
<keyword evidence="10" id="KW-1185">Reference proteome</keyword>
<evidence type="ECO:0000256" key="3">
    <source>
        <dbReference type="ARBA" id="ARBA00022692"/>
    </source>
</evidence>
<dbReference type="Gene3D" id="1.20.5.1030">
    <property type="entry name" value="Preprotein translocase secy subunit"/>
    <property type="match status" value="1"/>
</dbReference>
<comment type="subunit">
    <text evidence="8">Component of the Sec protein translocase complex. Heterotrimer consisting of SecY, SecE and SecG subunits. The heterotrimers can form oligomers, although 1 heterotrimer is thought to be able to translocate proteins. Interacts with the ribosome. Interacts with SecDF, and other proteins may be involved. Interacts with SecA.</text>
</comment>
<keyword evidence="4 8" id="KW-0653">Protein transport</keyword>
<keyword evidence="8" id="KW-1003">Cell membrane</keyword>
<comment type="subcellular location">
    <subcellularLocation>
        <location evidence="8">Cell membrane</location>
        <topology evidence="8">Single-pass membrane protein</topology>
    </subcellularLocation>
    <subcellularLocation>
        <location evidence="1">Membrane</location>
    </subcellularLocation>
</comment>
<dbReference type="STRING" id="797419.SAMN05216556_104128"/>
<gene>
    <name evidence="8" type="primary">secE</name>
    <name evidence="9" type="ORF">SAMN04487908_102125</name>
</gene>
<dbReference type="InterPro" id="IPR001901">
    <property type="entry name" value="Translocase_SecE/Sec61-g"/>
</dbReference>
<dbReference type="InterPro" id="IPR005807">
    <property type="entry name" value="SecE_bac"/>
</dbReference>
<evidence type="ECO:0000313" key="9">
    <source>
        <dbReference type="EMBL" id="SHI44548.1"/>
    </source>
</evidence>
<accession>A0A1M6B7J1</accession>
<name>A0A1M6B7J1_9FLAO</name>
<dbReference type="OrthoDB" id="9810735at2"/>
<dbReference type="GO" id="GO:0008320">
    <property type="term" value="F:protein transmembrane transporter activity"/>
    <property type="evidence" value="ECO:0007669"/>
    <property type="project" value="UniProtKB-UniRule"/>
</dbReference>
<evidence type="ECO:0000256" key="4">
    <source>
        <dbReference type="ARBA" id="ARBA00022927"/>
    </source>
</evidence>
<dbReference type="EMBL" id="FQYV01000002">
    <property type="protein sequence ID" value="SHI44548.1"/>
    <property type="molecule type" value="Genomic_DNA"/>
</dbReference>
<dbReference type="RefSeq" id="WP_073214427.1">
    <property type="nucleotide sequence ID" value="NZ_FNNS01000004.1"/>
</dbReference>
<comment type="similarity">
    <text evidence="8">Belongs to the SecE/SEC61-gamma family.</text>
</comment>
<keyword evidence="6 8" id="KW-0811">Translocation</keyword>
<dbReference type="GO" id="GO:0009306">
    <property type="term" value="P:protein secretion"/>
    <property type="evidence" value="ECO:0007669"/>
    <property type="project" value="UniProtKB-UniRule"/>
</dbReference>
<dbReference type="AlphaFoldDB" id="A0A1M6B7J1"/>
<dbReference type="Proteomes" id="UP000184172">
    <property type="component" value="Unassembled WGS sequence"/>
</dbReference>
<reference evidence="10" key="1">
    <citation type="submission" date="2016-11" db="EMBL/GenBank/DDBJ databases">
        <authorList>
            <person name="Varghese N."/>
            <person name="Submissions S."/>
        </authorList>
    </citation>
    <scope>NUCLEOTIDE SEQUENCE [LARGE SCALE GENOMIC DNA]</scope>
    <source>
        <strain evidence="10">DSM 26349</strain>
    </source>
</reference>
<dbReference type="GO" id="GO:0065002">
    <property type="term" value="P:intracellular protein transmembrane transport"/>
    <property type="evidence" value="ECO:0007669"/>
    <property type="project" value="UniProtKB-UniRule"/>
</dbReference>
<sequence>MVNYITESYKELRNHVTWPSWAEAQRLTVIVAVFSVLLSLAIWGVDTVFGEVVGLYFEWIKS</sequence>
<dbReference type="InterPro" id="IPR038379">
    <property type="entry name" value="SecE_sf"/>
</dbReference>
<evidence type="ECO:0000256" key="5">
    <source>
        <dbReference type="ARBA" id="ARBA00022989"/>
    </source>
</evidence>
<keyword evidence="5 8" id="KW-1133">Transmembrane helix</keyword>
<evidence type="ECO:0000256" key="2">
    <source>
        <dbReference type="ARBA" id="ARBA00022448"/>
    </source>
</evidence>
<dbReference type="Pfam" id="PF00584">
    <property type="entry name" value="SecE"/>
    <property type="match status" value="1"/>
</dbReference>
<keyword evidence="2 8" id="KW-0813">Transport</keyword>
<dbReference type="NCBIfam" id="TIGR00964">
    <property type="entry name" value="secE_bact"/>
    <property type="match status" value="1"/>
</dbReference>
<comment type="function">
    <text evidence="8">Essential subunit of the Sec protein translocation channel SecYEG. Clamps together the 2 halves of SecY. May contact the channel plug during translocation.</text>
</comment>
<keyword evidence="7 8" id="KW-0472">Membrane</keyword>
<feature type="transmembrane region" description="Helical" evidence="8">
    <location>
        <begin position="27"/>
        <end position="57"/>
    </location>
</feature>
<organism evidence="9 10">
    <name type="scientific">Aequorivita viscosa</name>
    <dbReference type="NCBI Taxonomy" id="797419"/>
    <lineage>
        <taxon>Bacteria</taxon>
        <taxon>Pseudomonadati</taxon>
        <taxon>Bacteroidota</taxon>
        <taxon>Flavobacteriia</taxon>
        <taxon>Flavobacteriales</taxon>
        <taxon>Flavobacteriaceae</taxon>
        <taxon>Aequorivita</taxon>
    </lineage>
</organism>
<evidence type="ECO:0000256" key="6">
    <source>
        <dbReference type="ARBA" id="ARBA00023010"/>
    </source>
</evidence>
<evidence type="ECO:0000256" key="1">
    <source>
        <dbReference type="ARBA" id="ARBA00004370"/>
    </source>
</evidence>
<evidence type="ECO:0000256" key="7">
    <source>
        <dbReference type="ARBA" id="ARBA00023136"/>
    </source>
</evidence>
<evidence type="ECO:0000256" key="8">
    <source>
        <dbReference type="HAMAP-Rule" id="MF_00422"/>
    </source>
</evidence>
<evidence type="ECO:0000313" key="10">
    <source>
        <dbReference type="Proteomes" id="UP000184172"/>
    </source>
</evidence>
<proteinExistence type="inferred from homology"/>
<dbReference type="GO" id="GO:0005886">
    <property type="term" value="C:plasma membrane"/>
    <property type="evidence" value="ECO:0007669"/>
    <property type="project" value="UniProtKB-SubCell"/>
</dbReference>
<dbReference type="HAMAP" id="MF_00422">
    <property type="entry name" value="SecE"/>
    <property type="match status" value="1"/>
</dbReference>
<dbReference type="GO" id="GO:0006605">
    <property type="term" value="P:protein targeting"/>
    <property type="evidence" value="ECO:0007669"/>
    <property type="project" value="UniProtKB-UniRule"/>
</dbReference>
<protein>
    <recommendedName>
        <fullName evidence="8">Protein translocase subunit SecE</fullName>
    </recommendedName>
</protein>